<reference evidence="1" key="1">
    <citation type="submission" date="2021-02" db="EMBL/GenBank/DDBJ databases">
        <authorList>
            <person name="Cremers G."/>
            <person name="Picone N."/>
        </authorList>
    </citation>
    <scope>NUCLEOTIDE SEQUENCE</scope>
    <source>
        <strain evidence="1">PQ17</strain>
    </source>
</reference>
<dbReference type="Proteomes" id="UP000663859">
    <property type="component" value="Unassembled WGS sequence"/>
</dbReference>
<dbReference type="EMBL" id="CAJNOB010000038">
    <property type="protein sequence ID" value="CAF0701872.1"/>
    <property type="molecule type" value="Genomic_DNA"/>
</dbReference>
<gene>
    <name evidence="1" type="ORF">MPNT_430003</name>
</gene>
<proteinExistence type="predicted"/>
<evidence type="ECO:0000313" key="1">
    <source>
        <dbReference type="EMBL" id="CAF0701872.1"/>
    </source>
</evidence>
<dbReference type="AlphaFoldDB" id="A0A8J2BMC4"/>
<sequence length="58" mass="6916">MEAVAWFVYFWDLWSDIVRFNLYFYATDYVRVSARIVPQGSDTEHLSNLGTVNMLDEY</sequence>
<organism evidence="1 2">
    <name type="scientific">Candidatus Methylacidithermus pantelleriae</name>
    <dbReference type="NCBI Taxonomy" id="2744239"/>
    <lineage>
        <taxon>Bacteria</taxon>
        <taxon>Pseudomonadati</taxon>
        <taxon>Verrucomicrobiota</taxon>
        <taxon>Methylacidiphilae</taxon>
        <taxon>Methylacidiphilales</taxon>
        <taxon>Methylacidiphilaceae</taxon>
        <taxon>Candidatus Methylacidithermus</taxon>
    </lineage>
</organism>
<keyword evidence="2" id="KW-1185">Reference proteome</keyword>
<comment type="caution">
    <text evidence="1">The sequence shown here is derived from an EMBL/GenBank/DDBJ whole genome shotgun (WGS) entry which is preliminary data.</text>
</comment>
<evidence type="ECO:0000313" key="2">
    <source>
        <dbReference type="Proteomes" id="UP000663859"/>
    </source>
</evidence>
<accession>A0A8J2BMC4</accession>
<protein>
    <submittedName>
        <fullName evidence="1">Uncharacterized protein</fullName>
    </submittedName>
</protein>
<name>A0A8J2BMC4_9BACT</name>